<accession>A0A0S4LFG0</accession>
<proteinExistence type="predicted"/>
<keyword evidence="3" id="KW-1185">Reference proteome</keyword>
<dbReference type="InterPro" id="IPR012312">
    <property type="entry name" value="Hemerythrin-like"/>
</dbReference>
<name>A0A0S4LFG0_9BACT</name>
<dbReference type="EMBL" id="CZPZ01000010">
    <property type="protein sequence ID" value="CUS34683.1"/>
    <property type="molecule type" value="Genomic_DNA"/>
</dbReference>
<protein>
    <recommendedName>
        <fullName evidence="1">Hemerythrin-like domain-containing protein</fullName>
    </recommendedName>
</protein>
<evidence type="ECO:0000313" key="2">
    <source>
        <dbReference type="EMBL" id="CUS34683.1"/>
    </source>
</evidence>
<dbReference type="Pfam" id="PF01814">
    <property type="entry name" value="Hemerythrin"/>
    <property type="match status" value="1"/>
</dbReference>
<dbReference type="AlphaFoldDB" id="A0A0S4LFG0"/>
<evidence type="ECO:0000313" key="3">
    <source>
        <dbReference type="Proteomes" id="UP000198736"/>
    </source>
</evidence>
<dbReference type="Proteomes" id="UP000198736">
    <property type="component" value="Unassembled WGS sequence"/>
</dbReference>
<evidence type="ECO:0000259" key="1">
    <source>
        <dbReference type="Pfam" id="PF01814"/>
    </source>
</evidence>
<sequence>MTRFLEDDHRRLEELLGSAMVSRDRIEQERYDEFRAGLLRHIGMEEKILLPAAQLSNGGTALSMAATIRLDHGAIAALLMPSPTPELIAMLRSILNKHNEVEEGPDGLYATCDKLVSSETEQLMTKLRAAPAVAVLPHSDTPAVLGAVRRALERAGYAYPSDSRHS</sequence>
<organism evidence="2 3">
    <name type="scientific">Candidatus Nitrospira nitrificans</name>
    <dbReference type="NCBI Taxonomy" id="1742973"/>
    <lineage>
        <taxon>Bacteria</taxon>
        <taxon>Pseudomonadati</taxon>
        <taxon>Nitrospirota</taxon>
        <taxon>Nitrospiria</taxon>
        <taxon>Nitrospirales</taxon>
        <taxon>Nitrospiraceae</taxon>
        <taxon>Nitrospira</taxon>
    </lineage>
</organism>
<gene>
    <name evidence="2" type="ORF">COMA2_180033</name>
</gene>
<reference evidence="3" key="1">
    <citation type="submission" date="2015-10" db="EMBL/GenBank/DDBJ databases">
        <authorList>
            <person name="Luecker S."/>
            <person name="Luecker S."/>
        </authorList>
    </citation>
    <scope>NUCLEOTIDE SEQUENCE [LARGE SCALE GENOMIC DNA]</scope>
</reference>
<dbReference type="STRING" id="1742973.COMA2_180033"/>
<feature type="domain" description="Hemerythrin-like" evidence="1">
    <location>
        <begin position="2"/>
        <end position="79"/>
    </location>
</feature>